<proteinExistence type="predicted"/>
<gene>
    <name evidence="3" type="ORF">GETHOR_02310</name>
</gene>
<dbReference type="Gene3D" id="3.40.30.10">
    <property type="entry name" value="Glutaredoxin"/>
    <property type="match status" value="1"/>
</dbReference>
<evidence type="ECO:0000259" key="2">
    <source>
        <dbReference type="Pfam" id="PF00578"/>
    </source>
</evidence>
<feature type="signal peptide" evidence="1">
    <location>
        <begin position="1"/>
        <end position="17"/>
    </location>
</feature>
<accession>A0ABM8DML5</accession>
<dbReference type="Pfam" id="PF00578">
    <property type="entry name" value="AhpC-TSA"/>
    <property type="match status" value="1"/>
</dbReference>
<dbReference type="PANTHER" id="PTHR42852">
    <property type="entry name" value="THIOL:DISULFIDE INTERCHANGE PROTEIN DSBE"/>
    <property type="match status" value="1"/>
</dbReference>
<feature type="domain" description="Alkyl hydroperoxide reductase subunit C/ Thiol specific antioxidant" evidence="2">
    <location>
        <begin position="81"/>
        <end position="210"/>
    </location>
</feature>
<organism evidence="3 4">
    <name type="scientific">Geothrix oryzae</name>
    <dbReference type="NCBI Taxonomy" id="2927975"/>
    <lineage>
        <taxon>Bacteria</taxon>
        <taxon>Pseudomonadati</taxon>
        <taxon>Acidobacteriota</taxon>
        <taxon>Holophagae</taxon>
        <taxon>Holophagales</taxon>
        <taxon>Holophagaceae</taxon>
        <taxon>Geothrix</taxon>
    </lineage>
</organism>
<dbReference type="CDD" id="cd02966">
    <property type="entry name" value="TlpA_like_family"/>
    <property type="match status" value="1"/>
</dbReference>
<evidence type="ECO:0000313" key="4">
    <source>
        <dbReference type="Proteomes" id="UP001242010"/>
    </source>
</evidence>
<dbReference type="InterPro" id="IPR000866">
    <property type="entry name" value="AhpC/TSA"/>
</dbReference>
<evidence type="ECO:0000256" key="1">
    <source>
        <dbReference type="SAM" id="SignalP"/>
    </source>
</evidence>
<evidence type="ECO:0000313" key="3">
    <source>
        <dbReference type="EMBL" id="BDU68130.1"/>
    </source>
</evidence>
<keyword evidence="4" id="KW-1185">Reference proteome</keyword>
<dbReference type="EMBL" id="AP027079">
    <property type="protein sequence ID" value="BDU68130.1"/>
    <property type="molecule type" value="Genomic_DNA"/>
</dbReference>
<sequence>MPRLLCSLLLASLGLSAQGIYKNANSPTDPICPRVSQEKTALNYGAAAPGTTGGQVGADSTGLLSYQQGRQFFPQGQRRSVAAFAAYDAKGKGTSVAALKGKIVLVGLWSVRCDPSAKMLMEFASLYPKRDQFGFDILAVNFDENQQDGGGIQGGWRAINTFITKNRQFFEASKMPVYTPGLGKEGPSNFMDIVHSLPALFVIDREGNLAQLHIGYKDGFVGEAIQWALRERPLPPPPPAAPVTEPVKP</sequence>
<dbReference type="RefSeq" id="WP_286354755.1">
    <property type="nucleotide sequence ID" value="NZ_AP027079.1"/>
</dbReference>
<dbReference type="SUPFAM" id="SSF52833">
    <property type="entry name" value="Thioredoxin-like"/>
    <property type="match status" value="1"/>
</dbReference>
<name>A0ABM8DML5_9BACT</name>
<keyword evidence="1" id="KW-0732">Signal</keyword>
<dbReference type="Proteomes" id="UP001242010">
    <property type="component" value="Chromosome"/>
</dbReference>
<dbReference type="InterPro" id="IPR036249">
    <property type="entry name" value="Thioredoxin-like_sf"/>
</dbReference>
<feature type="chain" id="PRO_5046178266" description="Alkyl hydroperoxide reductase subunit C/ Thiol specific antioxidant domain-containing protein" evidence="1">
    <location>
        <begin position="18"/>
        <end position="249"/>
    </location>
</feature>
<dbReference type="InterPro" id="IPR050553">
    <property type="entry name" value="Thioredoxin_ResA/DsbE_sf"/>
</dbReference>
<protein>
    <recommendedName>
        <fullName evidence="2">Alkyl hydroperoxide reductase subunit C/ Thiol specific antioxidant domain-containing protein</fullName>
    </recommendedName>
</protein>
<dbReference type="PANTHER" id="PTHR42852:SF13">
    <property type="entry name" value="PROTEIN DIPZ"/>
    <property type="match status" value="1"/>
</dbReference>
<reference evidence="4" key="1">
    <citation type="journal article" date="2023" name="Int. J. Syst. Evol. Microbiol.">
        <title>Mesoterricola silvestris gen. nov., sp. nov., Mesoterricola sediminis sp. nov., Geothrix oryzae sp. nov., Geothrix edaphica sp. nov., Geothrix rubra sp. nov., and Geothrix limicola sp. nov., six novel members of Acidobacteriota isolated from soils.</title>
        <authorList>
            <person name="Itoh H."/>
            <person name="Sugisawa Y."/>
            <person name="Mise K."/>
            <person name="Xu Z."/>
            <person name="Kuniyasu M."/>
            <person name="Ushijima N."/>
            <person name="Kawano K."/>
            <person name="Kobayashi E."/>
            <person name="Shiratori Y."/>
            <person name="Masuda Y."/>
            <person name="Senoo K."/>
        </authorList>
    </citation>
    <scope>NUCLEOTIDE SEQUENCE [LARGE SCALE GENOMIC DNA]</scope>
    <source>
        <strain evidence="4">Red222</strain>
    </source>
</reference>